<feature type="transmembrane region" description="Helical" evidence="1">
    <location>
        <begin position="729"/>
        <end position="747"/>
    </location>
</feature>
<keyword evidence="1" id="KW-1133">Transmembrane helix</keyword>
<dbReference type="InterPro" id="IPR010559">
    <property type="entry name" value="Sig_transdc_His_kin_internal"/>
</dbReference>
<keyword evidence="1" id="KW-0812">Transmembrane</keyword>
<comment type="caution">
    <text evidence="5">The sequence shown here is derived from an EMBL/GenBank/DDBJ whole genome shotgun (WGS) entry which is preliminary data.</text>
</comment>
<dbReference type="InterPro" id="IPR050640">
    <property type="entry name" value="Bact_2-comp_sensor_kinase"/>
</dbReference>
<feature type="domain" description="Signal transduction histidine kinase internal region" evidence="3">
    <location>
        <begin position="773"/>
        <end position="854"/>
    </location>
</feature>
<keyword evidence="1" id="KW-0472">Membrane</keyword>
<dbReference type="SUPFAM" id="SSF101898">
    <property type="entry name" value="NHL repeat"/>
    <property type="match status" value="1"/>
</dbReference>
<evidence type="ECO:0008006" key="7">
    <source>
        <dbReference type="Google" id="ProtNLM"/>
    </source>
</evidence>
<evidence type="ECO:0000259" key="4">
    <source>
        <dbReference type="Pfam" id="PF07495"/>
    </source>
</evidence>
<dbReference type="PANTHER" id="PTHR34220">
    <property type="entry name" value="SENSOR HISTIDINE KINASE YPDA"/>
    <property type="match status" value="1"/>
</dbReference>
<dbReference type="Gene3D" id="2.60.40.10">
    <property type="entry name" value="Immunoglobulins"/>
    <property type="match status" value="1"/>
</dbReference>
<dbReference type="InterPro" id="IPR011110">
    <property type="entry name" value="Reg_prop"/>
</dbReference>
<dbReference type="Gene3D" id="2.130.10.10">
    <property type="entry name" value="YVTN repeat-like/Quinoprotein amine dehydrogenase"/>
    <property type="match status" value="2"/>
</dbReference>
<protein>
    <recommendedName>
        <fullName evidence="7">Signal transduction histidine kinase internal region domain-containing protein</fullName>
    </recommendedName>
</protein>
<dbReference type="Gene3D" id="3.30.565.10">
    <property type="entry name" value="Histidine kinase-like ATPase, C-terminal domain"/>
    <property type="match status" value="1"/>
</dbReference>
<dbReference type="InterPro" id="IPR036890">
    <property type="entry name" value="HATPase_C_sf"/>
</dbReference>
<dbReference type="InterPro" id="IPR013783">
    <property type="entry name" value="Ig-like_fold"/>
</dbReference>
<dbReference type="AlphaFoldDB" id="A0A2W1N1K2"/>
<dbReference type="Pfam" id="PF07494">
    <property type="entry name" value="Reg_prop"/>
    <property type="match status" value="3"/>
</dbReference>
<sequence length="982" mass="111846">MILKGLFLFIFIILNTTFLSAQQYNFITFGVKEGLAQSQVTDICQDNLGNLWLGTQSGLSLFNSQKFTNFSIDDGLSDNVITHVIYNKKSELWAVTPRGISKYENGRFSSYYFDNAERINDIIEVDSNFVLCSNSELLLFNGSGFRVVFSTKIAGLKIRALSLGGQGEIYCATNLGLYVYKNSQFSLFDKQFDTTLNLSDVIWRKHKLYLATFNTGIYTMDLSTDAVKHYNVQDIPIRSLFVDEVSMWAASNFGVIEIMNDSVTYFTEQNGLVINSIKTVFKDIEGNVWIGTYGKGLLKFSGKSLLTYTVKDGLSSDIVMSIGQFKNGNLIFGTYDKGLTIYKRRQNVTNIDNESILNHNSVWANFVDNQNFAWVGMTNGLQCFKGDQIYKEAMTKQVVGKIRSIYQLRNNTLLFGGNSGLWKLEKDVIVAVTATQELDINKIVSHGSTVYLATRDGLYWQDESLLDMPFRKIEIPENNVNTVCIDSYGNCWVGTTNGLFIVSADYKNHIFELDESNYKSKNVMGLIKDEFNRIWVSTTNGVYMIGSLDPISSVPGIYHYTLSEGLVDMESNLNALFEDKAHFIWVGTSSGLVRIDPSLNPVFFSYNLPNLSITGIRLFKEDFDYHQYKTNGFFATGVPKEIQFPYKKNHLTFDFIGINNKNPENVYYTYRLLGAEEKWSPVTKENKVSYSFISPGSYEFQVKSANKNLEWTNPVVMKIEILRPYWQRWWFILLGIIFGVGAFMYLFNARIATIKQKQDNDRLVSENKLRNLEQQSLNASMNRHFIFNSLNSIQYFINSSDKKSANKYLTSFAKLIRKNLDSSTQPNFLVNLNDEIERINLYLSLEKMRFNEKFDYTVIVDDNVDVEMIHVPSMILQPFVENSIIHGVLPKAEKGFIKVHIKSEHDSIIFEVEDDGVGIDSSLQEKTSFDGDHKSQGMEITANRIELLRKINGDKLMIIGPFQVNKNGHSAGTKVIIKLPIN</sequence>
<dbReference type="GO" id="GO:0000155">
    <property type="term" value="F:phosphorelay sensor kinase activity"/>
    <property type="evidence" value="ECO:0007669"/>
    <property type="project" value="InterPro"/>
</dbReference>
<dbReference type="SUPFAM" id="SSF55874">
    <property type="entry name" value="ATPase domain of HSP90 chaperone/DNA topoisomerase II/histidine kinase"/>
    <property type="match status" value="1"/>
</dbReference>
<organism evidence="5 6">
    <name type="scientific">Putridiphycobacter roseus</name>
    <dbReference type="NCBI Taxonomy" id="2219161"/>
    <lineage>
        <taxon>Bacteria</taxon>
        <taxon>Pseudomonadati</taxon>
        <taxon>Bacteroidota</taxon>
        <taxon>Flavobacteriia</taxon>
        <taxon>Flavobacteriales</taxon>
        <taxon>Crocinitomicaceae</taxon>
        <taxon>Putridiphycobacter</taxon>
    </lineage>
</organism>
<gene>
    <name evidence="5" type="ORF">DNU06_01365</name>
</gene>
<dbReference type="InterPro" id="IPR015943">
    <property type="entry name" value="WD40/YVTN_repeat-like_dom_sf"/>
</dbReference>
<dbReference type="InterPro" id="IPR003594">
    <property type="entry name" value="HATPase_dom"/>
</dbReference>
<feature type="domain" description="Two component regulator three Y" evidence="4">
    <location>
        <begin position="659"/>
        <end position="721"/>
    </location>
</feature>
<dbReference type="InterPro" id="IPR011123">
    <property type="entry name" value="Y_Y_Y"/>
</dbReference>
<evidence type="ECO:0000259" key="3">
    <source>
        <dbReference type="Pfam" id="PF06580"/>
    </source>
</evidence>
<dbReference type="EMBL" id="QKSB01000001">
    <property type="protein sequence ID" value="PZE18509.1"/>
    <property type="molecule type" value="Genomic_DNA"/>
</dbReference>
<dbReference type="Proteomes" id="UP000249248">
    <property type="component" value="Unassembled WGS sequence"/>
</dbReference>
<evidence type="ECO:0000256" key="1">
    <source>
        <dbReference type="SAM" id="Phobius"/>
    </source>
</evidence>
<feature type="domain" description="Histidine kinase/HSP90-like ATPase" evidence="2">
    <location>
        <begin position="875"/>
        <end position="980"/>
    </location>
</feature>
<dbReference type="SUPFAM" id="SSF63829">
    <property type="entry name" value="Calcium-dependent phosphotriesterase"/>
    <property type="match status" value="1"/>
</dbReference>
<dbReference type="Pfam" id="PF07495">
    <property type="entry name" value="Y_Y_Y"/>
    <property type="match status" value="1"/>
</dbReference>
<reference evidence="5 6" key="1">
    <citation type="submission" date="2018-06" db="EMBL/GenBank/DDBJ databases">
        <title>The draft genome sequence of Crocinitomix sp. SM1701.</title>
        <authorList>
            <person name="Zhang X."/>
        </authorList>
    </citation>
    <scope>NUCLEOTIDE SEQUENCE [LARGE SCALE GENOMIC DNA]</scope>
    <source>
        <strain evidence="5 6">SM1701</strain>
    </source>
</reference>
<name>A0A2W1N1K2_9FLAO</name>
<accession>A0A2W1N1K2</accession>
<evidence type="ECO:0000313" key="6">
    <source>
        <dbReference type="Proteomes" id="UP000249248"/>
    </source>
</evidence>
<proteinExistence type="predicted"/>
<evidence type="ECO:0000313" key="5">
    <source>
        <dbReference type="EMBL" id="PZE18509.1"/>
    </source>
</evidence>
<keyword evidence="6" id="KW-1185">Reference proteome</keyword>
<dbReference type="Pfam" id="PF06580">
    <property type="entry name" value="His_kinase"/>
    <property type="match status" value="1"/>
</dbReference>
<evidence type="ECO:0000259" key="2">
    <source>
        <dbReference type="Pfam" id="PF02518"/>
    </source>
</evidence>
<dbReference type="PANTHER" id="PTHR34220:SF7">
    <property type="entry name" value="SENSOR HISTIDINE KINASE YPDA"/>
    <property type="match status" value="1"/>
</dbReference>
<dbReference type="GO" id="GO:0016020">
    <property type="term" value="C:membrane"/>
    <property type="evidence" value="ECO:0007669"/>
    <property type="project" value="InterPro"/>
</dbReference>
<dbReference type="Pfam" id="PF02518">
    <property type="entry name" value="HATPase_c"/>
    <property type="match status" value="1"/>
</dbReference>